<protein>
    <submittedName>
        <fullName evidence="2">Uncharacterized protein</fullName>
    </submittedName>
</protein>
<feature type="transmembrane region" description="Helical" evidence="1">
    <location>
        <begin position="23"/>
        <end position="49"/>
    </location>
</feature>
<gene>
    <name evidence="2" type="primary">SH (U3)</name>
</gene>
<evidence type="ECO:0000313" key="3">
    <source>
        <dbReference type="Proteomes" id="UP000830412"/>
    </source>
</evidence>
<dbReference type="RefSeq" id="YP_010801008.1">
    <property type="nucleotide sequence ID" value="NC_076934.1"/>
</dbReference>
<dbReference type="KEGG" id="vg:80539683"/>
<keyword evidence="3" id="KW-1185">Reference proteome</keyword>
<dbReference type="GeneID" id="80539683"/>
<name>A0AAE8XBL7_9RHAB</name>
<proteinExistence type="predicted"/>
<keyword evidence="1" id="KW-0812">Transmembrane</keyword>
<reference evidence="2" key="2">
    <citation type="submission" date="2021-01" db="EMBL/GenBank/DDBJ databases">
        <authorList>
            <person name="Luo D."/>
            <person name="Zhou Z."/>
            <person name="Ge X."/>
            <person name="Shi Z."/>
            <person name="Bourhy H."/>
            <person name="Marc G."/>
            <person name="Dacheux L."/>
        </authorList>
    </citation>
    <scope>NUCLEOTIDE SEQUENCE</scope>
    <source>
        <strain evidence="2">9716RCA</strain>
    </source>
</reference>
<reference evidence="2" key="1">
    <citation type="journal article" date="2021" name="Viruses">
        <title>Genome Characterization of Bird-Related Rhabdoviruses Circulating in Africa.</title>
        <authorList>
            <person name="Luo D.-S."/>
            <person name="Zhou Z.-J."/>
            <person name="Ge X.-Y."/>
            <person name="Bourhy H."/>
            <person name="Shi Z.-L."/>
            <person name="Grandadam M."/>
            <person name="Dacheux L."/>
        </authorList>
    </citation>
    <scope>NUCLEOTIDE SEQUENCE</scope>
    <source>
        <strain evidence="2">9716RCA</strain>
    </source>
</reference>
<keyword evidence="1" id="KW-1133">Transmembrane helix</keyword>
<accession>A0AAE8XBL7</accession>
<sequence>MLVLILLAICFLAFKPRYVEWILFYILGHIHFGNTVLGTVNFFLWYVFVNLPKQFMSKMFIDYQEFQSNSENLDILE</sequence>
<evidence type="ECO:0000313" key="2">
    <source>
        <dbReference type="EMBL" id="UAU42871.1"/>
    </source>
</evidence>
<dbReference type="EMBL" id="MW491756">
    <property type="protein sequence ID" value="UAU42871.1"/>
    <property type="molecule type" value="Viral_cRNA"/>
</dbReference>
<dbReference type="Proteomes" id="UP000830412">
    <property type="component" value="Segment"/>
</dbReference>
<keyword evidence="1" id="KW-0472">Membrane</keyword>
<evidence type="ECO:0000256" key="1">
    <source>
        <dbReference type="SAM" id="Phobius"/>
    </source>
</evidence>
<organism evidence="2 3">
    <name type="scientific">Bimbo virus</name>
    <dbReference type="NCBI Taxonomy" id="864694"/>
    <lineage>
        <taxon>Viruses</taxon>
        <taxon>Riboviria</taxon>
        <taxon>Orthornavirae</taxon>
        <taxon>Negarnaviricota</taxon>
        <taxon>Haploviricotina</taxon>
        <taxon>Monjiviricetes</taxon>
        <taxon>Mononegavirales</taxon>
        <taxon>Rhabdoviridae</taxon>
        <taxon>Alpharhabdovirinae</taxon>
        <taxon>Sunrhavirus</taxon>
        <taxon>Sunrhavirus bimbo</taxon>
    </lineage>
</organism>